<feature type="transmembrane region" description="Helical" evidence="1">
    <location>
        <begin position="351"/>
        <end position="371"/>
    </location>
</feature>
<feature type="transmembrane region" description="Helical" evidence="1">
    <location>
        <begin position="415"/>
        <end position="442"/>
    </location>
</feature>
<evidence type="ECO:0000313" key="3">
    <source>
        <dbReference type="Proteomes" id="UP000095751"/>
    </source>
</evidence>
<sequence>MCQKTQINNKDQVVSKKKPEVIRHDDQHDASPSNNQNDVTIVLRLMMAFAFFFSIFPSVTSVFLVVERGWTPGAAGTVWFTRDVSAIICSPFIGAFVDRSEHKRALLLLSLFVGTISAVCVIWTQNFTFLIVKSIIEGAAMSFVQPIKNAMILGLIGQERFDGTSKKVEMVEHLGSFSIISIAGIIGILYPNIEGVFYTIGLSGLLACFALIFMPLSIHEEEKEDEEEVNFEDVEELSEIANSFCRKKILVRRKSSLINYESSRNLDVGGTPATYISILKNKDMVLFGCSVFFFHLGSSSVLPLLSKLMSIDSGSGDLSITCANIGIAQFSSIFSVWAMGSYIEKGKQHKVPILIGYITAVPLRCIAIIILNKYWPNQYALMATQLLDGIGAGTFGLSLPLVLKVLTKGTGHFSFSFGAVSTLYMCGAALSNLISGFIVTFIDYSTGFVSLAVMGSISVVLMSFVNVDVVQIGIPTEDEKIHHAFVARPEEESYVDVE</sequence>
<evidence type="ECO:0000313" key="2">
    <source>
        <dbReference type="EMBL" id="OEU19612.1"/>
    </source>
</evidence>
<feature type="transmembrane region" description="Helical" evidence="1">
    <location>
        <begin position="171"/>
        <end position="190"/>
    </location>
</feature>
<keyword evidence="1" id="KW-0812">Transmembrane</keyword>
<feature type="transmembrane region" description="Helical" evidence="1">
    <location>
        <begin position="448"/>
        <end position="467"/>
    </location>
</feature>
<organism evidence="2 3">
    <name type="scientific">Fragilariopsis cylindrus CCMP1102</name>
    <dbReference type="NCBI Taxonomy" id="635003"/>
    <lineage>
        <taxon>Eukaryota</taxon>
        <taxon>Sar</taxon>
        <taxon>Stramenopiles</taxon>
        <taxon>Ochrophyta</taxon>
        <taxon>Bacillariophyta</taxon>
        <taxon>Bacillariophyceae</taxon>
        <taxon>Bacillariophycidae</taxon>
        <taxon>Bacillariales</taxon>
        <taxon>Bacillariaceae</taxon>
        <taxon>Fragilariopsis</taxon>
    </lineage>
</organism>
<keyword evidence="1" id="KW-1133">Transmembrane helix</keyword>
<keyword evidence="3" id="KW-1185">Reference proteome</keyword>
<dbReference type="PANTHER" id="PTHR23539:SF1">
    <property type="entry name" value="MAJOR FACILITATOR SUPERFAMILY (MFS) PROFILE DOMAIN-CONTAINING PROTEIN"/>
    <property type="match status" value="1"/>
</dbReference>
<gene>
    <name evidence="2" type="ORF">FRACYDRAFT_235672</name>
</gene>
<dbReference type="InterPro" id="IPR011701">
    <property type="entry name" value="MFS"/>
</dbReference>
<feature type="transmembrane region" description="Helical" evidence="1">
    <location>
        <begin position="41"/>
        <end position="66"/>
    </location>
</feature>
<dbReference type="InParanoid" id="A0A1E7FN72"/>
<dbReference type="PANTHER" id="PTHR23539">
    <property type="entry name" value="MFS TRANSPORTER"/>
    <property type="match status" value="1"/>
</dbReference>
<dbReference type="AlphaFoldDB" id="A0A1E7FN72"/>
<feature type="transmembrane region" description="Helical" evidence="1">
    <location>
        <begin position="318"/>
        <end position="339"/>
    </location>
</feature>
<feature type="transmembrane region" description="Helical" evidence="1">
    <location>
        <begin position="105"/>
        <end position="124"/>
    </location>
</feature>
<dbReference type="SUPFAM" id="SSF103473">
    <property type="entry name" value="MFS general substrate transporter"/>
    <property type="match status" value="1"/>
</dbReference>
<feature type="transmembrane region" description="Helical" evidence="1">
    <location>
        <begin position="130"/>
        <end position="150"/>
    </location>
</feature>
<dbReference type="KEGG" id="fcy:FRACYDRAFT_235672"/>
<feature type="transmembrane region" description="Helical" evidence="1">
    <location>
        <begin position="383"/>
        <end position="403"/>
    </location>
</feature>
<feature type="transmembrane region" description="Helical" evidence="1">
    <location>
        <begin position="285"/>
        <end position="306"/>
    </location>
</feature>
<evidence type="ECO:0000256" key="1">
    <source>
        <dbReference type="SAM" id="Phobius"/>
    </source>
</evidence>
<reference evidence="2 3" key="1">
    <citation type="submission" date="2016-09" db="EMBL/GenBank/DDBJ databases">
        <title>Extensive genetic diversity and differential bi-allelic expression allows diatom success in the polar Southern Ocean.</title>
        <authorList>
            <consortium name="DOE Joint Genome Institute"/>
            <person name="Mock T."/>
            <person name="Otillar R.P."/>
            <person name="Strauss J."/>
            <person name="Dupont C."/>
            <person name="Frickenhaus S."/>
            <person name="Maumus F."/>
            <person name="Mcmullan M."/>
            <person name="Sanges R."/>
            <person name="Schmutz J."/>
            <person name="Toseland A."/>
            <person name="Valas R."/>
            <person name="Veluchamy A."/>
            <person name="Ward B.J."/>
            <person name="Allen A."/>
            <person name="Barry K."/>
            <person name="Falciatore A."/>
            <person name="Ferrante M."/>
            <person name="Fortunato A.E."/>
            <person name="Gloeckner G."/>
            <person name="Gruber A."/>
            <person name="Hipkin R."/>
            <person name="Janech M."/>
            <person name="Kroth P."/>
            <person name="Leese F."/>
            <person name="Lindquist E."/>
            <person name="Lyon B.R."/>
            <person name="Martin J."/>
            <person name="Mayer C."/>
            <person name="Parker M."/>
            <person name="Quesneville H."/>
            <person name="Raymond J."/>
            <person name="Uhlig C."/>
            <person name="Valentin K.U."/>
            <person name="Worden A.Z."/>
            <person name="Armbrust E.V."/>
            <person name="Bowler C."/>
            <person name="Green B."/>
            <person name="Moulton V."/>
            <person name="Van Oosterhout C."/>
            <person name="Grigoriev I."/>
        </authorList>
    </citation>
    <scope>NUCLEOTIDE SEQUENCE [LARGE SCALE GENOMIC DNA]</scope>
    <source>
        <strain evidence="2 3">CCMP1102</strain>
    </source>
</reference>
<feature type="transmembrane region" description="Helical" evidence="1">
    <location>
        <begin position="78"/>
        <end position="98"/>
    </location>
</feature>
<dbReference type="Gene3D" id="1.20.1250.20">
    <property type="entry name" value="MFS general substrate transporter like domains"/>
    <property type="match status" value="2"/>
</dbReference>
<dbReference type="InterPro" id="IPR036259">
    <property type="entry name" value="MFS_trans_sf"/>
</dbReference>
<dbReference type="GO" id="GO:0022857">
    <property type="term" value="F:transmembrane transporter activity"/>
    <property type="evidence" value="ECO:0007669"/>
    <property type="project" value="InterPro"/>
</dbReference>
<dbReference type="Pfam" id="PF07690">
    <property type="entry name" value="MFS_1"/>
    <property type="match status" value="1"/>
</dbReference>
<proteinExistence type="predicted"/>
<dbReference type="OrthoDB" id="10529828at2759"/>
<name>A0A1E7FN72_9STRA</name>
<accession>A0A1E7FN72</accession>
<dbReference type="EMBL" id="KV784355">
    <property type="protein sequence ID" value="OEU19612.1"/>
    <property type="molecule type" value="Genomic_DNA"/>
</dbReference>
<dbReference type="Proteomes" id="UP000095751">
    <property type="component" value="Unassembled WGS sequence"/>
</dbReference>
<feature type="transmembrane region" description="Helical" evidence="1">
    <location>
        <begin position="196"/>
        <end position="216"/>
    </location>
</feature>
<keyword evidence="1" id="KW-0472">Membrane</keyword>
<protein>
    <submittedName>
        <fullName evidence="2">MFS general substrate transporter</fullName>
    </submittedName>
</protein>